<evidence type="ECO:0000256" key="2">
    <source>
        <dbReference type="RuleBase" id="RU004447"/>
    </source>
</evidence>
<dbReference type="EMBL" id="MEUB01000013">
    <property type="protein sequence ID" value="OGC23988.1"/>
    <property type="molecule type" value="Genomic_DNA"/>
</dbReference>
<dbReference type="InterPro" id="IPR050361">
    <property type="entry name" value="MPP/UQCRC_Complex"/>
</dbReference>
<feature type="domain" description="Peptidase M16 N-terminal" evidence="3">
    <location>
        <begin position="17"/>
        <end position="164"/>
    </location>
</feature>
<dbReference type="STRING" id="1802579.A2310_05525"/>
<protein>
    <recommendedName>
        <fullName evidence="7">Zinc protease</fullName>
    </recommendedName>
</protein>
<dbReference type="Proteomes" id="UP000178417">
    <property type="component" value="Unassembled WGS sequence"/>
</dbReference>
<dbReference type="InterPro" id="IPR001431">
    <property type="entry name" value="Pept_M16_Zn_BS"/>
</dbReference>
<sequence>MKIPNVEKTILDNGLTIVTENIQSLRSVALGLVVGAGSGDELQGEEGLTHFIEHMAFKGTPKRSAFQIAKELDAVGGKLNAYTSKEYTVYYSVVLDRHINIASDVLTDIFLNPSLKEEDIQMEKGVILEEINMYEDAPDDLIHDLFMQTILHAHPIGKSTLGTKKSVSGFSRESFLKYRDRLYKPNNVIVSAAGDVKHLDVIKMAESVFGQFNGKKEAVKSFIPQIKSETKLQNKKTEQVHLCLGTKGVSQMEDDRYVLSILDTILGGSMSSWLFQEVREKRGLAYSIYSTAQPFRDFGVFYVYAGTEKKNVDQVIFLILEQFKKMKKEGISSEELSRAKEHLKGGLVLGLESSSARMSYIAKSEFFHKRAISVEEIFENIDKISQKDIISLAEKIFDEEYLNLVVLGDVESVQGIKV</sequence>
<evidence type="ECO:0000313" key="5">
    <source>
        <dbReference type="EMBL" id="OGC23988.1"/>
    </source>
</evidence>
<dbReference type="PANTHER" id="PTHR11851">
    <property type="entry name" value="METALLOPROTEASE"/>
    <property type="match status" value="1"/>
</dbReference>
<evidence type="ECO:0000256" key="1">
    <source>
        <dbReference type="ARBA" id="ARBA00007261"/>
    </source>
</evidence>
<dbReference type="PROSITE" id="PS00143">
    <property type="entry name" value="INSULINASE"/>
    <property type="match status" value="1"/>
</dbReference>
<dbReference type="Pfam" id="PF00675">
    <property type="entry name" value="Peptidase_M16"/>
    <property type="match status" value="1"/>
</dbReference>
<evidence type="ECO:0008006" key="7">
    <source>
        <dbReference type="Google" id="ProtNLM"/>
    </source>
</evidence>
<dbReference type="Gene3D" id="3.30.830.10">
    <property type="entry name" value="Metalloenzyme, LuxS/M16 peptidase-like"/>
    <property type="match status" value="2"/>
</dbReference>
<dbReference type="GO" id="GO:0006508">
    <property type="term" value="P:proteolysis"/>
    <property type="evidence" value="ECO:0007669"/>
    <property type="project" value="InterPro"/>
</dbReference>
<dbReference type="SUPFAM" id="SSF63411">
    <property type="entry name" value="LuxS/MPP-like metallohydrolase"/>
    <property type="match status" value="2"/>
</dbReference>
<dbReference type="InterPro" id="IPR007863">
    <property type="entry name" value="Peptidase_M16_C"/>
</dbReference>
<evidence type="ECO:0000259" key="3">
    <source>
        <dbReference type="Pfam" id="PF00675"/>
    </source>
</evidence>
<dbReference type="GO" id="GO:0046872">
    <property type="term" value="F:metal ion binding"/>
    <property type="evidence" value="ECO:0007669"/>
    <property type="project" value="InterPro"/>
</dbReference>
<reference evidence="5 6" key="1">
    <citation type="journal article" date="2016" name="Nat. Commun.">
        <title>Thousands of microbial genomes shed light on interconnected biogeochemical processes in an aquifer system.</title>
        <authorList>
            <person name="Anantharaman K."/>
            <person name="Brown C.T."/>
            <person name="Hug L.A."/>
            <person name="Sharon I."/>
            <person name="Castelle C.J."/>
            <person name="Probst A.J."/>
            <person name="Thomas B.C."/>
            <person name="Singh A."/>
            <person name="Wilkins M.J."/>
            <person name="Karaoz U."/>
            <person name="Brodie E.L."/>
            <person name="Williams K.H."/>
            <person name="Hubbard S.S."/>
            <person name="Banfield J.F."/>
        </authorList>
    </citation>
    <scope>NUCLEOTIDE SEQUENCE [LARGE SCALE GENOMIC DNA]</scope>
</reference>
<comment type="similarity">
    <text evidence="1 2">Belongs to the peptidase M16 family.</text>
</comment>
<dbReference type="GO" id="GO:0004222">
    <property type="term" value="F:metalloendopeptidase activity"/>
    <property type="evidence" value="ECO:0007669"/>
    <property type="project" value="InterPro"/>
</dbReference>
<name>A0A1F4SU80_UNCSA</name>
<gene>
    <name evidence="5" type="ORF">A2310_05525</name>
</gene>
<feature type="domain" description="Peptidase M16 C-terminal" evidence="4">
    <location>
        <begin position="170"/>
        <end position="342"/>
    </location>
</feature>
<dbReference type="AlphaFoldDB" id="A0A1F4SU80"/>
<dbReference type="Pfam" id="PF05193">
    <property type="entry name" value="Peptidase_M16_C"/>
    <property type="match status" value="1"/>
</dbReference>
<comment type="caution">
    <text evidence="5">The sequence shown here is derived from an EMBL/GenBank/DDBJ whole genome shotgun (WGS) entry which is preliminary data.</text>
</comment>
<proteinExistence type="inferred from homology"/>
<evidence type="ECO:0000259" key="4">
    <source>
        <dbReference type="Pfam" id="PF05193"/>
    </source>
</evidence>
<accession>A0A1F4SU80</accession>
<organism evidence="5 6">
    <name type="scientific">candidate division WOR-1 bacterium RIFOXYB2_FULL_37_13</name>
    <dbReference type="NCBI Taxonomy" id="1802579"/>
    <lineage>
        <taxon>Bacteria</taxon>
        <taxon>Bacillati</taxon>
        <taxon>Saganbacteria</taxon>
    </lineage>
</organism>
<dbReference type="InterPro" id="IPR011765">
    <property type="entry name" value="Pept_M16_N"/>
</dbReference>
<dbReference type="PANTHER" id="PTHR11851:SF49">
    <property type="entry name" value="MITOCHONDRIAL-PROCESSING PEPTIDASE SUBUNIT ALPHA"/>
    <property type="match status" value="1"/>
</dbReference>
<dbReference type="InterPro" id="IPR011249">
    <property type="entry name" value="Metalloenz_LuxS/M16"/>
</dbReference>
<evidence type="ECO:0000313" key="6">
    <source>
        <dbReference type="Proteomes" id="UP000178417"/>
    </source>
</evidence>